<feature type="compositionally biased region" description="Basic and acidic residues" evidence="1">
    <location>
        <begin position="78"/>
        <end position="92"/>
    </location>
</feature>
<protein>
    <submittedName>
        <fullName evidence="2">Uncharacterized protein</fullName>
    </submittedName>
</protein>
<evidence type="ECO:0000256" key="1">
    <source>
        <dbReference type="SAM" id="MobiDB-lite"/>
    </source>
</evidence>
<dbReference type="STRING" id="883114.HMPREF9709_01250"/>
<feature type="region of interest" description="Disordered" evidence="1">
    <location>
        <begin position="19"/>
        <end position="116"/>
    </location>
</feature>
<accession>H3NPY4</accession>
<comment type="caution">
    <text evidence="2">The sequence shown here is derived from an EMBL/GenBank/DDBJ whole genome shotgun (WGS) entry which is preliminary data.</text>
</comment>
<proteinExistence type="predicted"/>
<organism evidence="2 3">
    <name type="scientific">Helcococcus kunzii ATCC 51366</name>
    <dbReference type="NCBI Taxonomy" id="883114"/>
    <lineage>
        <taxon>Bacteria</taxon>
        <taxon>Bacillati</taxon>
        <taxon>Bacillota</taxon>
        <taxon>Tissierellia</taxon>
        <taxon>Tissierellales</taxon>
        <taxon>Peptoniphilaceae</taxon>
        <taxon>Helcococcus</taxon>
    </lineage>
</organism>
<dbReference type="AlphaFoldDB" id="H3NPY4"/>
<keyword evidence="3" id="KW-1185">Reference proteome</keyword>
<name>H3NPY4_9FIRM</name>
<dbReference type="HOGENOM" id="CLU_1426198_0_0_9"/>
<feature type="compositionally biased region" description="Polar residues" evidence="1">
    <location>
        <begin position="94"/>
        <end position="103"/>
    </location>
</feature>
<reference evidence="2 3" key="1">
    <citation type="submission" date="2012-01" db="EMBL/GenBank/DDBJ databases">
        <title>The Genome Sequence of Helcococcus kunzii ATCC 51366.</title>
        <authorList>
            <consortium name="The Broad Institute Genome Sequencing Platform"/>
            <person name="Earl A."/>
            <person name="Ward D."/>
            <person name="Feldgarden M."/>
            <person name="Gevers D."/>
            <person name="Huys G."/>
            <person name="Young S.K."/>
            <person name="Zeng Q."/>
            <person name="Gargeya S."/>
            <person name="Fitzgerald M."/>
            <person name="Haas B."/>
            <person name="Abouelleil A."/>
            <person name="Alvarado L."/>
            <person name="Arachchi H.M."/>
            <person name="Berlin A."/>
            <person name="Chapman S.B."/>
            <person name="Gearin G."/>
            <person name="Goldberg J."/>
            <person name="Griggs A."/>
            <person name="Gujja S."/>
            <person name="Hansen M."/>
            <person name="Heiman D."/>
            <person name="Howarth C."/>
            <person name="Larimer J."/>
            <person name="Lui A."/>
            <person name="MacDonald P.J.P."/>
            <person name="McCowen C."/>
            <person name="Montmayeur A."/>
            <person name="Murphy C."/>
            <person name="Neiman D."/>
            <person name="Pearson M."/>
            <person name="Priest M."/>
            <person name="Roberts A."/>
            <person name="Saif S."/>
            <person name="Shea T."/>
            <person name="Sisk P."/>
            <person name="Stolte C."/>
            <person name="Sykes S."/>
            <person name="Wortman J."/>
            <person name="Nusbaum C."/>
            <person name="Birren B."/>
        </authorList>
    </citation>
    <scope>NUCLEOTIDE SEQUENCE [LARGE SCALE GENOMIC DNA]</scope>
    <source>
        <strain evidence="2 3">ATCC 51366</strain>
    </source>
</reference>
<sequence length="190" mass="21536">MGILKGIFDEIKSELNNEIEKAKNTSSSSKKDNLEQIQNMLFGTSSAKYTKHHRDNQGVLRPQPKKSVNKPQTSNQQKLRDLKAKRYEEKKKSFNQSFESKYVNSKNSNGSIKNKKTLIGEEGEGATIYTNDLSKMQMSTNQIIRIDAVNPIAGSANTRKVSKIGKQIINPENAKKAFIASVIFERKKWR</sequence>
<dbReference type="GeneID" id="96999224"/>
<evidence type="ECO:0000313" key="3">
    <source>
        <dbReference type="Proteomes" id="UP000004191"/>
    </source>
</evidence>
<gene>
    <name evidence="2" type="ORF">HMPREF9709_01250</name>
</gene>
<feature type="compositionally biased region" description="Polar residues" evidence="1">
    <location>
        <begin position="35"/>
        <end position="48"/>
    </location>
</feature>
<dbReference type="Proteomes" id="UP000004191">
    <property type="component" value="Unassembled WGS sequence"/>
</dbReference>
<feature type="compositionally biased region" description="Basic and acidic residues" evidence="1">
    <location>
        <begin position="19"/>
        <end position="34"/>
    </location>
</feature>
<dbReference type="EMBL" id="AGEI01000024">
    <property type="protein sequence ID" value="EHR33206.1"/>
    <property type="molecule type" value="Genomic_DNA"/>
</dbReference>
<evidence type="ECO:0000313" key="2">
    <source>
        <dbReference type="EMBL" id="EHR33206.1"/>
    </source>
</evidence>
<dbReference type="RefSeq" id="WP_005398765.1">
    <property type="nucleotide sequence ID" value="NZ_JH601088.1"/>
</dbReference>